<gene>
    <name evidence="3" type="ORF">SAMN04489717_1832</name>
</gene>
<protein>
    <submittedName>
        <fullName evidence="3">Pimeloyl-ACP methyl ester carboxylesterase</fullName>
    </submittedName>
</protein>
<dbReference type="InterPro" id="IPR029058">
    <property type="entry name" value="AB_hydrolase_fold"/>
</dbReference>
<dbReference type="Gene3D" id="3.40.50.1820">
    <property type="entry name" value="alpha/beta hydrolase"/>
    <property type="match status" value="1"/>
</dbReference>
<dbReference type="Proteomes" id="UP000198983">
    <property type="component" value="Chromosome I"/>
</dbReference>
<proteinExistence type="predicted"/>
<dbReference type="AlphaFoldDB" id="A0A1H1Q091"/>
<dbReference type="EMBL" id="LT629732">
    <property type="protein sequence ID" value="SDS16820.1"/>
    <property type="molecule type" value="Genomic_DNA"/>
</dbReference>
<accession>A0A1H1Q091</accession>
<dbReference type="STRING" id="117157.SAMN04489717_1832"/>
<keyword evidence="4" id="KW-1185">Reference proteome</keyword>
<evidence type="ECO:0000259" key="2">
    <source>
        <dbReference type="Pfam" id="PF00561"/>
    </source>
</evidence>
<dbReference type="OrthoDB" id="2987348at2"/>
<evidence type="ECO:0000313" key="3">
    <source>
        <dbReference type="EMBL" id="SDS16820.1"/>
    </source>
</evidence>
<dbReference type="InterPro" id="IPR000073">
    <property type="entry name" value="AB_hydrolase_1"/>
</dbReference>
<evidence type="ECO:0000313" key="4">
    <source>
        <dbReference type="Proteomes" id="UP000198983"/>
    </source>
</evidence>
<evidence type="ECO:0000256" key="1">
    <source>
        <dbReference type="ARBA" id="ARBA00022801"/>
    </source>
</evidence>
<dbReference type="RefSeq" id="WP_092652353.1">
    <property type="nucleotide sequence ID" value="NZ_LT629732.1"/>
</dbReference>
<dbReference type="PRINTS" id="PR00111">
    <property type="entry name" value="ABHYDROLASE"/>
</dbReference>
<sequence length="304" mass="33466">MSAHAGGAVEIDGPWTHRWVAANGARFHLAECGNGPLVLFLHGFPEFWWAWRHQLPALADLGYRAAAMDLRGYGGSDKTPRGYDPVTLAGDVAGLVRSLGHSDAVLVGHGWGGYVAWATATLHPRQVNSLAVVGAPHPLRLRREAFRGGSQLRSAGHVVSFQAPLLPERQLVADDGALVERLLRRWSAPGSAFPDPEAARRYRTAMQLWPAPHCALEYYRWLVRAAFRSDGRRFVARMKQPVTQRVLQVHGMLDPSVLPATAEGSAEYVAGPHRWRLLDGVGHFPHEEAPDAFLKELLAWLDEA</sequence>
<reference evidence="3 4" key="1">
    <citation type="submission" date="2016-10" db="EMBL/GenBank/DDBJ databases">
        <authorList>
            <person name="de Groot N.N."/>
        </authorList>
    </citation>
    <scope>NUCLEOTIDE SEQUENCE [LARGE SCALE GENOMIC DNA]</scope>
    <source>
        <strain evidence="3 4">DSM 22024</strain>
    </source>
</reference>
<dbReference type="PANTHER" id="PTHR43329">
    <property type="entry name" value="EPOXIDE HYDROLASE"/>
    <property type="match status" value="1"/>
</dbReference>
<dbReference type="PRINTS" id="PR00412">
    <property type="entry name" value="EPOXHYDRLASE"/>
</dbReference>
<dbReference type="GO" id="GO:0016787">
    <property type="term" value="F:hydrolase activity"/>
    <property type="evidence" value="ECO:0007669"/>
    <property type="project" value="UniProtKB-KW"/>
</dbReference>
<organism evidence="3 4">
    <name type="scientific">Actinopolymorpha singaporensis</name>
    <dbReference type="NCBI Taxonomy" id="117157"/>
    <lineage>
        <taxon>Bacteria</taxon>
        <taxon>Bacillati</taxon>
        <taxon>Actinomycetota</taxon>
        <taxon>Actinomycetes</taxon>
        <taxon>Propionibacteriales</taxon>
        <taxon>Actinopolymorphaceae</taxon>
        <taxon>Actinopolymorpha</taxon>
    </lineage>
</organism>
<name>A0A1H1Q091_9ACTN</name>
<dbReference type="SUPFAM" id="SSF53474">
    <property type="entry name" value="alpha/beta-Hydrolases"/>
    <property type="match status" value="1"/>
</dbReference>
<keyword evidence="1" id="KW-0378">Hydrolase</keyword>
<dbReference type="InterPro" id="IPR000639">
    <property type="entry name" value="Epox_hydrolase-like"/>
</dbReference>
<feature type="domain" description="AB hydrolase-1" evidence="2">
    <location>
        <begin position="36"/>
        <end position="290"/>
    </location>
</feature>
<dbReference type="Pfam" id="PF00561">
    <property type="entry name" value="Abhydrolase_1"/>
    <property type="match status" value="1"/>
</dbReference>